<dbReference type="PROSITE" id="PS51450">
    <property type="entry name" value="LRR"/>
    <property type="match status" value="1"/>
</dbReference>
<dbReference type="InterPro" id="IPR029487">
    <property type="entry name" value="NEL_dom"/>
</dbReference>
<dbReference type="PANTHER" id="PTHR47114">
    <property type="match status" value="1"/>
</dbReference>
<accession>A0A077F4G2</accession>
<evidence type="ECO:0000256" key="6">
    <source>
        <dbReference type="ARBA" id="ARBA00022525"/>
    </source>
</evidence>
<dbReference type="InterPro" id="IPR032675">
    <property type="entry name" value="LRR_dom_sf"/>
</dbReference>
<evidence type="ECO:0000313" key="17">
    <source>
        <dbReference type="Proteomes" id="UP000028931"/>
    </source>
</evidence>
<dbReference type="Pfam" id="PF20178">
    <property type="entry name" value="ToxA_N"/>
    <property type="match status" value="1"/>
</dbReference>
<keyword evidence="8 14" id="KW-0808">Transferase</keyword>
<dbReference type="Gene3D" id="1.20.58.360">
    <property type="entry name" value="Shigella T3SS effector IpaH defines"/>
    <property type="match status" value="1"/>
</dbReference>
<evidence type="ECO:0000256" key="10">
    <source>
        <dbReference type="ARBA" id="ARBA00022786"/>
    </source>
</evidence>
<dbReference type="HOGENOM" id="CLU_000909_1_0_6"/>
<dbReference type="GO" id="GO:0016567">
    <property type="term" value="P:protein ubiquitination"/>
    <property type="evidence" value="ECO:0007669"/>
    <property type="project" value="InterPro"/>
</dbReference>
<gene>
    <name evidence="16" type="ORF">PSAKL28_11310</name>
</gene>
<feature type="active site" description="Glycyl thioester intermediate" evidence="14">
    <location>
        <position position="1258"/>
    </location>
</feature>
<dbReference type="InterPro" id="IPR001611">
    <property type="entry name" value="Leu-rich_rpt"/>
</dbReference>
<dbReference type="PROSITE" id="PS52053">
    <property type="entry name" value="NEL"/>
    <property type="match status" value="1"/>
</dbReference>
<dbReference type="PANTHER" id="PTHR47114:SF2">
    <property type="entry name" value="OLIGODENDROCYTE-MYELIN GLYCOPROTEIN"/>
    <property type="match status" value="1"/>
</dbReference>
<dbReference type="OrthoDB" id="1467561at2"/>
<reference evidence="16 17" key="1">
    <citation type="submission" date="2014-07" db="EMBL/GenBank/DDBJ databases">
        <authorList>
            <person name="Lee K."/>
            <person name="Lim J.Y."/>
            <person name="Hwang I."/>
        </authorList>
    </citation>
    <scope>NUCLEOTIDE SEQUENCE [LARGE SCALE GENOMIC DNA]</scope>
    <source>
        <strain evidence="16 17">KL28</strain>
    </source>
</reference>
<proteinExistence type="inferred from homology"/>
<dbReference type="Gene3D" id="3.80.10.10">
    <property type="entry name" value="Ribonuclease Inhibitor"/>
    <property type="match status" value="1"/>
</dbReference>
<dbReference type="RefSeq" id="WP_038607743.1">
    <property type="nucleotide sequence ID" value="NZ_CP009048.1"/>
</dbReference>
<evidence type="ECO:0000256" key="13">
    <source>
        <dbReference type="ARBA" id="ARBA00023200"/>
    </source>
</evidence>
<dbReference type="GO" id="GO:0061630">
    <property type="term" value="F:ubiquitin protein ligase activity"/>
    <property type="evidence" value="ECO:0007669"/>
    <property type="project" value="UniProtKB-EC"/>
</dbReference>
<dbReference type="GO" id="GO:0030430">
    <property type="term" value="C:host cell cytoplasm"/>
    <property type="evidence" value="ECO:0007669"/>
    <property type="project" value="UniProtKB-SubCell"/>
</dbReference>
<dbReference type="InterPro" id="IPR051071">
    <property type="entry name" value="LRR-bact_E3_ubiq_ligases"/>
</dbReference>
<comment type="catalytic activity">
    <reaction evidence="1">
        <text>S-ubiquitinyl-[E2 ubiquitin-conjugating enzyme]-L-cysteine + [acceptor protein]-L-lysine = [E2 ubiquitin-conjugating enzyme]-L-cysteine + N(6)-ubiquitinyl-[acceptor protein]-L-lysine.</text>
        <dbReference type="EC" id="2.3.2.27"/>
    </reaction>
</comment>
<evidence type="ECO:0000256" key="4">
    <source>
        <dbReference type="ARBA" id="ARBA00009868"/>
    </source>
</evidence>
<keyword evidence="12" id="KW-0843">Virulence</keyword>
<dbReference type="KEGG" id="palk:PSAKL28_11310"/>
<evidence type="ECO:0000256" key="8">
    <source>
        <dbReference type="ARBA" id="ARBA00022679"/>
    </source>
</evidence>
<evidence type="ECO:0000256" key="2">
    <source>
        <dbReference type="ARBA" id="ARBA00004192"/>
    </source>
</evidence>
<protein>
    <recommendedName>
        <fullName evidence="5">RING-type E3 ubiquitin transferase</fullName>
        <ecNumber evidence="5">2.3.2.27</ecNumber>
    </recommendedName>
</protein>
<feature type="domain" description="NEL" evidence="15">
    <location>
        <begin position="1171"/>
        <end position="1465"/>
    </location>
</feature>
<evidence type="ECO:0000256" key="9">
    <source>
        <dbReference type="ARBA" id="ARBA00022737"/>
    </source>
</evidence>
<keyword evidence="6 14" id="KW-0964">Secreted</keyword>
<dbReference type="InterPro" id="IPR046673">
    <property type="entry name" value="ToxA_N"/>
</dbReference>
<comment type="subcellular location">
    <subcellularLocation>
        <location evidence="2">Host cytoplasm</location>
    </subcellularLocation>
    <subcellularLocation>
        <location evidence="3">Secreted</location>
    </subcellularLocation>
</comment>
<evidence type="ECO:0000256" key="5">
    <source>
        <dbReference type="ARBA" id="ARBA00012483"/>
    </source>
</evidence>
<dbReference type="EC" id="2.3.2.27" evidence="5"/>
<keyword evidence="7" id="KW-0433">Leucine-rich repeat</keyword>
<dbReference type="EMBL" id="CP009048">
    <property type="protein sequence ID" value="AIL60357.1"/>
    <property type="molecule type" value="Genomic_DNA"/>
</dbReference>
<dbReference type="InterPro" id="IPR003591">
    <property type="entry name" value="Leu-rich_rpt_typical-subtyp"/>
</dbReference>
<keyword evidence="9" id="KW-0677">Repeat</keyword>
<evidence type="ECO:0000256" key="3">
    <source>
        <dbReference type="ARBA" id="ARBA00004613"/>
    </source>
</evidence>
<organism evidence="16 17">
    <name type="scientific">Pseudomonas alkylphenolica</name>
    <dbReference type="NCBI Taxonomy" id="237609"/>
    <lineage>
        <taxon>Bacteria</taxon>
        <taxon>Pseudomonadati</taxon>
        <taxon>Pseudomonadota</taxon>
        <taxon>Gammaproteobacteria</taxon>
        <taxon>Pseudomonadales</taxon>
        <taxon>Pseudomonadaceae</taxon>
        <taxon>Pseudomonas</taxon>
    </lineage>
</organism>
<keyword evidence="13 14" id="KW-1035">Host cytoplasm</keyword>
<name>A0A077F4G2_9PSED</name>
<evidence type="ECO:0000256" key="7">
    <source>
        <dbReference type="ARBA" id="ARBA00022614"/>
    </source>
</evidence>
<keyword evidence="10 14" id="KW-0833">Ubl conjugation pathway</keyword>
<evidence type="ECO:0000259" key="15">
    <source>
        <dbReference type="PROSITE" id="PS52053"/>
    </source>
</evidence>
<evidence type="ECO:0000256" key="11">
    <source>
        <dbReference type="ARBA" id="ARBA00022843"/>
    </source>
</evidence>
<dbReference type="Pfam" id="PF14496">
    <property type="entry name" value="NEL"/>
    <property type="match status" value="1"/>
</dbReference>
<evidence type="ECO:0000256" key="1">
    <source>
        <dbReference type="ARBA" id="ARBA00000900"/>
    </source>
</evidence>
<comment type="PTM">
    <text evidence="14">Ubiquitinated in the presence of host E1 ubiquitin-activating enzyme, E2 ubiquitin-conjugating enzyme and ubiquitin.</text>
</comment>
<sequence>MTSNLIPADSIDALIAKRLPAWLSSATSDQLHALHRALGKQQVSEQQLHQLLGSIPALDDFAAPLLDAALRSSHRLSTNVRTSRVRVTQEVFLPPVVISAPAPKYTRISSRRLLAAALHNYTDEETRPRAFTQVTLLDASGTPLPIAFEDFARLCRQLDVGGKYQAVLREHLVPADLPGSVPGQARRRIEDMLEEAQRAQLEVTVRLAALKGHIGPRSYLQMLPVIAPKPVVPADSAVLVYRQLFVLGVRINGVVVVEVREPTSDAALQGLIVWIPDDPQQPLQEHASWRAFYQVLGLRLRAPDYAAFFTRFISERDRVAFSTTLNGLLASSDGKLPLELDGRDFAIEGPLFAYLRRLRIEKILDDARVMAVPTGDEDAESRRKRLEGYENLGLTLLNLAGLLVPGVGEVMLGVAVLQVANEVYEGYQDWQLGDRQAALAHMFGVAENVVLGATVAAGASAVGKLLERVAFVDGLSPLYTDAGHLKLSTGEMATYRVKNVGLKVGQHTQRKGQQHLRLHEGTYQVQGSELSGTLRIRHPQHSDVSGPLLEHNGAGGWRHVLELPQEWAGATHLLQRLGSSLADMTDDEAQTVLESTGFDESRLRRLHLENAPAPARLQDAMERYRLHQQFPEVRGEAFETLVASRQMLEQASVAVLRRDFAGLSIRGATEIVEQIDSHQVEQMLSTRRVPLALAERARWYIRDSRLDRACAGLRQPQAATADTEKLALGLIDHLAPWPDSVRIEVRVDHPAGALQAQIGSEKAEQVMCVVRGDKGYGIHDASGRLLPMAAETDGLAEALLLSLDEGQKVALGGPLLGKKSLSDALVKQASSDRELVSRLIGQAPIGGGVRPPLRFGDGRLGYPLSGRGTGSRVAIRRAIRQVFPTLDDYQLHHYLLALEQREVALWEHTHQLHSQLARLRVVLRQWREEHGSALDLLRRQRVSDKLRRCWRRKGETLEDGGYSLEIEGERVGRLPSLPEDVDFGHVTRLKLRNMNLSALDADFLPRFPRLVSLDLRDNQLSTLPAGIEQLSALRWLRLSNNQIVMSNAANLRLRALTNLQQLDLGHNPLGVAPDVSALVHLRDLSLRATGLSEFPARVQQLPWRGLTDMRDNQLRQLNQELHGLRLRVERVSLHDNPLDTASEQFLGEASTSSSASNSGVSHNLSFRHQLVQEAERERWLVGSTGALRVQRDARWLALKEEPGSEGFFRFLRDFAQSSDFQRHPLYYRMRMWQVMDACYENSEVREQLFLLAGGRRTCEDRLLLIVSQMQVRVIIHQQTAGLSLAQSEVPLMQVGRSLFRLDQVDSIAAQRIRELRASGWLSGGGEVDDIEVYLTYRLRLARTLGLPGQPSSMHYEAYSGVTAADLNNARVAVLLAETNDSLAEALAGRDFWQEHLRGTYLNRFTALVDAYQVPLADYWVQVEAGEISEQAYLEQSRALMHELNVAERELFLELTREAYVRWPIQ</sequence>
<dbReference type="Pfam" id="PF13855">
    <property type="entry name" value="LRR_8"/>
    <property type="match status" value="1"/>
</dbReference>
<comment type="similarity">
    <text evidence="4 14">Belongs to the LRR-containing bacterial E3 ligase family.</text>
</comment>
<dbReference type="Proteomes" id="UP000028931">
    <property type="component" value="Chromosome"/>
</dbReference>
<dbReference type="eggNOG" id="COG4886">
    <property type="taxonomic scope" value="Bacteria"/>
</dbReference>
<evidence type="ECO:0000256" key="14">
    <source>
        <dbReference type="PROSITE-ProRule" id="PRU01398"/>
    </source>
</evidence>
<evidence type="ECO:0000256" key="12">
    <source>
        <dbReference type="ARBA" id="ARBA00023026"/>
    </source>
</evidence>
<dbReference type="SUPFAM" id="SSF52058">
    <property type="entry name" value="L domain-like"/>
    <property type="match status" value="1"/>
</dbReference>
<dbReference type="SMART" id="SM00369">
    <property type="entry name" value="LRR_TYP"/>
    <property type="match status" value="2"/>
</dbReference>
<keyword evidence="11 14" id="KW-0832">Ubl conjugation</keyword>
<evidence type="ECO:0000313" key="16">
    <source>
        <dbReference type="EMBL" id="AIL60357.1"/>
    </source>
</evidence>
<dbReference type="GO" id="GO:0005576">
    <property type="term" value="C:extracellular region"/>
    <property type="evidence" value="ECO:0007669"/>
    <property type="project" value="UniProtKB-SubCell"/>
</dbReference>